<reference key="1">
    <citation type="submission" date="2010-11" db="EMBL/GenBank/DDBJ databases">
        <title>The complete genome of Paludibacter propionicigenes DSM 17365.</title>
        <authorList>
            <consortium name="US DOE Joint Genome Institute (JGI-PGF)"/>
            <person name="Lucas S."/>
            <person name="Copeland A."/>
            <person name="Lapidus A."/>
            <person name="Bruce D."/>
            <person name="Goodwin L."/>
            <person name="Pitluck S."/>
            <person name="Kyrpides N."/>
            <person name="Mavromatis K."/>
            <person name="Ivanova N."/>
            <person name="Munk A.C."/>
            <person name="Brettin T."/>
            <person name="Detter J.C."/>
            <person name="Han C."/>
            <person name="Tapia R."/>
            <person name="Land M."/>
            <person name="Hauser L."/>
            <person name="Markowitz V."/>
            <person name="Cheng J.-F."/>
            <person name="Hugenholtz P."/>
            <person name="Woyke T."/>
            <person name="Wu D."/>
            <person name="Gronow S."/>
            <person name="Wellnitz S."/>
            <person name="Brambilla E."/>
            <person name="Klenk H.-P."/>
            <person name="Eisen J.A."/>
        </authorList>
    </citation>
    <scope>NUCLEOTIDE SEQUENCE</scope>
    <source>
        <strain>WB4</strain>
    </source>
</reference>
<evidence type="ECO:0000313" key="3">
    <source>
        <dbReference type="Proteomes" id="UP000008718"/>
    </source>
</evidence>
<dbReference type="InterPro" id="IPR001279">
    <property type="entry name" value="Metallo-B-lactamas"/>
</dbReference>
<gene>
    <name evidence="2" type="ordered locus">Palpr_0624</name>
</gene>
<organism evidence="2 3">
    <name type="scientific">Paludibacter propionicigenes (strain DSM 17365 / JCM 13257 / WB4)</name>
    <dbReference type="NCBI Taxonomy" id="694427"/>
    <lineage>
        <taxon>Bacteria</taxon>
        <taxon>Pseudomonadati</taxon>
        <taxon>Bacteroidota</taxon>
        <taxon>Bacteroidia</taxon>
        <taxon>Bacteroidales</taxon>
        <taxon>Paludibacteraceae</taxon>
        <taxon>Paludibacter</taxon>
    </lineage>
</organism>
<dbReference type="STRING" id="694427.Palpr_0624"/>
<dbReference type="RefSeq" id="WP_013444149.1">
    <property type="nucleotide sequence ID" value="NC_014734.1"/>
</dbReference>
<protein>
    <submittedName>
        <fullName evidence="2">Metallo-beta-lactamase family protein</fullName>
    </submittedName>
</protein>
<dbReference type="SUPFAM" id="SSF56281">
    <property type="entry name" value="Metallo-hydrolase/oxidoreductase"/>
    <property type="match status" value="1"/>
</dbReference>
<dbReference type="Gene3D" id="3.60.15.10">
    <property type="entry name" value="Ribonuclease Z/Hydroxyacylglutathione hydrolase-like"/>
    <property type="match status" value="1"/>
</dbReference>
<proteinExistence type="predicted"/>
<dbReference type="InterPro" id="IPR050855">
    <property type="entry name" value="NDM-1-like"/>
</dbReference>
<dbReference type="SMART" id="SM00849">
    <property type="entry name" value="Lactamase_B"/>
    <property type="match status" value="1"/>
</dbReference>
<dbReference type="Pfam" id="PF00753">
    <property type="entry name" value="Lactamase_B"/>
    <property type="match status" value="1"/>
</dbReference>
<feature type="domain" description="Metallo-beta-lactamase" evidence="1">
    <location>
        <begin position="55"/>
        <end position="231"/>
    </location>
</feature>
<reference evidence="2 3" key="2">
    <citation type="journal article" date="2011" name="Stand. Genomic Sci.">
        <title>Complete genome sequence of Paludibacter propionicigenes type strain (WB4).</title>
        <authorList>
            <person name="Gronow S."/>
            <person name="Munk C."/>
            <person name="Lapidus A."/>
            <person name="Nolan M."/>
            <person name="Lucas S."/>
            <person name="Hammon N."/>
            <person name="Deshpande S."/>
            <person name="Cheng J.F."/>
            <person name="Tapia R."/>
            <person name="Han C."/>
            <person name="Goodwin L."/>
            <person name="Pitluck S."/>
            <person name="Liolios K."/>
            <person name="Ivanova N."/>
            <person name="Mavromatis K."/>
            <person name="Mikhailova N."/>
            <person name="Pati A."/>
            <person name="Chen A."/>
            <person name="Palaniappan K."/>
            <person name="Land M."/>
            <person name="Hauser L."/>
            <person name="Chang Y.J."/>
            <person name="Jeffries C.D."/>
            <person name="Brambilla E."/>
            <person name="Rohde M."/>
            <person name="Goker M."/>
            <person name="Detter J.C."/>
            <person name="Woyke T."/>
            <person name="Bristow J."/>
            <person name="Eisen J.A."/>
            <person name="Markowitz V."/>
            <person name="Hugenholtz P."/>
            <person name="Kyrpides N.C."/>
            <person name="Klenk H.P."/>
        </authorList>
    </citation>
    <scope>NUCLEOTIDE SEQUENCE [LARGE SCALE GENOMIC DNA]</scope>
    <source>
        <strain evidence="3">DSM 17365 / JCM 13257 / WB4</strain>
    </source>
</reference>
<dbReference type="InterPro" id="IPR036866">
    <property type="entry name" value="RibonucZ/Hydroxyglut_hydro"/>
</dbReference>
<sequence>MNRKLRINWQTIKVTTVVLLLASISVMKLQAQTSKMEPTETKEIVKGIYSIKDSFVNLFILQDGDGYIVVDAGTNVGYITQELEKLKINPDKVTAMFLTHSHPDHVAAVALFKNATIYLSNTELPTVATEKPQYLTLNKTEYKNKYVLLNDQQVVRIKSLSVKAIQTPGHTPGSISYLVNDKYLFVGDAFSLVNGKVAKPNEGYTKDMKSAIASFDKIKRLPKAEYIFTAHTGYSSDYKTAVQTELK</sequence>
<keyword evidence="3" id="KW-1185">Reference proteome</keyword>
<dbReference type="KEGG" id="ppn:Palpr_0624"/>
<dbReference type="PANTHER" id="PTHR42951:SF18">
    <property type="entry name" value="METALLO-HYDROLASE MJ0296-RELATED"/>
    <property type="match status" value="1"/>
</dbReference>
<name>E4T236_PALPW</name>
<dbReference type="eggNOG" id="COG0491">
    <property type="taxonomic scope" value="Bacteria"/>
</dbReference>
<evidence type="ECO:0000259" key="1">
    <source>
        <dbReference type="SMART" id="SM00849"/>
    </source>
</evidence>
<dbReference type="Proteomes" id="UP000008718">
    <property type="component" value="Chromosome"/>
</dbReference>
<dbReference type="PANTHER" id="PTHR42951">
    <property type="entry name" value="METALLO-BETA-LACTAMASE DOMAIN-CONTAINING"/>
    <property type="match status" value="1"/>
</dbReference>
<dbReference type="HOGENOM" id="CLU_090346_0_0_10"/>
<dbReference type="AlphaFoldDB" id="E4T236"/>
<evidence type="ECO:0000313" key="2">
    <source>
        <dbReference type="EMBL" id="ADQ78780.1"/>
    </source>
</evidence>
<dbReference type="OrthoDB" id="9802248at2"/>
<dbReference type="EMBL" id="CP002345">
    <property type="protein sequence ID" value="ADQ78780.1"/>
    <property type="molecule type" value="Genomic_DNA"/>
</dbReference>
<accession>E4T236</accession>